<accession>A0AA96GAP5</accession>
<protein>
    <recommendedName>
        <fullName evidence="4">DNA topoisomerase (ATP-hydrolyzing)</fullName>
        <ecNumber evidence="4">5.6.2.2</ecNumber>
    </recommendedName>
</protein>
<dbReference type="InterPro" id="IPR003594">
    <property type="entry name" value="HATPase_dom"/>
</dbReference>
<dbReference type="InterPro" id="IPR000565">
    <property type="entry name" value="Topo_IIA_B"/>
</dbReference>
<dbReference type="NCBIfam" id="NF004189">
    <property type="entry name" value="PRK05644.1"/>
    <property type="match status" value="1"/>
</dbReference>
<organism evidence="13 14">
    <name type="scientific">Candidatus Nitrospira allomarina</name>
    <dbReference type="NCBI Taxonomy" id="3020900"/>
    <lineage>
        <taxon>Bacteria</taxon>
        <taxon>Pseudomonadati</taxon>
        <taxon>Nitrospirota</taxon>
        <taxon>Nitrospiria</taxon>
        <taxon>Nitrospirales</taxon>
        <taxon>Nitrospiraceae</taxon>
        <taxon>Nitrospira</taxon>
    </lineage>
</organism>
<dbReference type="GO" id="GO:0046872">
    <property type="term" value="F:metal ion binding"/>
    <property type="evidence" value="ECO:0007669"/>
    <property type="project" value="UniProtKB-KW"/>
</dbReference>
<dbReference type="InterPro" id="IPR001241">
    <property type="entry name" value="Topo_IIA"/>
</dbReference>
<dbReference type="EC" id="5.6.2.2" evidence="4"/>
<evidence type="ECO:0000256" key="9">
    <source>
        <dbReference type="ARBA" id="ARBA00023029"/>
    </source>
</evidence>
<dbReference type="Gene3D" id="3.30.230.10">
    <property type="match status" value="1"/>
</dbReference>
<dbReference type="Proteomes" id="UP001302719">
    <property type="component" value="Chromosome"/>
</dbReference>
<dbReference type="AlphaFoldDB" id="A0AA96GAP5"/>
<dbReference type="FunFam" id="3.40.50.670:FF:000001">
    <property type="entry name" value="DNA topoisomerase 2"/>
    <property type="match status" value="1"/>
</dbReference>
<dbReference type="Pfam" id="PF00204">
    <property type="entry name" value="DNA_gyraseB"/>
    <property type="match status" value="1"/>
</dbReference>
<feature type="domain" description="Toprim" evidence="12">
    <location>
        <begin position="431"/>
        <end position="545"/>
    </location>
</feature>
<dbReference type="InterPro" id="IPR013759">
    <property type="entry name" value="Topo_IIA_B_C"/>
</dbReference>
<evidence type="ECO:0000256" key="10">
    <source>
        <dbReference type="ARBA" id="ARBA00023125"/>
    </source>
</evidence>
<dbReference type="InterPro" id="IPR018522">
    <property type="entry name" value="TopoIIA_CS"/>
</dbReference>
<evidence type="ECO:0000313" key="14">
    <source>
        <dbReference type="Proteomes" id="UP001302719"/>
    </source>
</evidence>
<keyword evidence="6" id="KW-0547">Nucleotide-binding</keyword>
<keyword evidence="14" id="KW-1185">Reference proteome</keyword>
<evidence type="ECO:0000256" key="5">
    <source>
        <dbReference type="ARBA" id="ARBA00022723"/>
    </source>
</evidence>
<dbReference type="EMBL" id="CP116967">
    <property type="protein sequence ID" value="WNM58569.1"/>
    <property type="molecule type" value="Genomic_DNA"/>
</dbReference>
<dbReference type="FunFam" id="3.30.565.10:FF:000002">
    <property type="entry name" value="DNA gyrase subunit B"/>
    <property type="match status" value="1"/>
</dbReference>
<evidence type="ECO:0000256" key="2">
    <source>
        <dbReference type="ARBA" id="ARBA00001946"/>
    </source>
</evidence>
<dbReference type="GO" id="GO:0003918">
    <property type="term" value="F:DNA topoisomerase type II (double strand cut, ATP-hydrolyzing) activity"/>
    <property type="evidence" value="ECO:0007669"/>
    <property type="project" value="UniProtKB-EC"/>
</dbReference>
<keyword evidence="11" id="KW-0413">Isomerase</keyword>
<dbReference type="GO" id="GO:0006265">
    <property type="term" value="P:DNA topological change"/>
    <property type="evidence" value="ECO:0007669"/>
    <property type="project" value="InterPro"/>
</dbReference>
<evidence type="ECO:0000313" key="13">
    <source>
        <dbReference type="EMBL" id="WNM58569.1"/>
    </source>
</evidence>
<dbReference type="PANTHER" id="PTHR45866">
    <property type="entry name" value="DNA GYRASE/TOPOISOMERASE SUBUNIT B"/>
    <property type="match status" value="1"/>
</dbReference>
<evidence type="ECO:0000256" key="7">
    <source>
        <dbReference type="ARBA" id="ARBA00022840"/>
    </source>
</evidence>
<dbReference type="RefSeq" id="WP_312644582.1">
    <property type="nucleotide sequence ID" value="NZ_CP116967.1"/>
</dbReference>
<dbReference type="InterPro" id="IPR014721">
    <property type="entry name" value="Ribsml_uS5_D2-typ_fold_subgr"/>
</dbReference>
<dbReference type="PROSITE" id="PS50880">
    <property type="entry name" value="TOPRIM"/>
    <property type="match status" value="1"/>
</dbReference>
<dbReference type="Gene3D" id="3.40.50.670">
    <property type="match status" value="1"/>
</dbReference>
<dbReference type="GO" id="GO:0005524">
    <property type="term" value="F:ATP binding"/>
    <property type="evidence" value="ECO:0007669"/>
    <property type="project" value="UniProtKB-KW"/>
</dbReference>
<keyword evidence="8" id="KW-0460">Magnesium</keyword>
<dbReference type="InterPro" id="IPR036890">
    <property type="entry name" value="HATPase_C_sf"/>
</dbReference>
<dbReference type="SMART" id="SM00433">
    <property type="entry name" value="TOP2c"/>
    <property type="match status" value="1"/>
</dbReference>
<dbReference type="Gene3D" id="3.30.565.10">
    <property type="entry name" value="Histidine kinase-like ATPase, C-terminal domain"/>
    <property type="match status" value="1"/>
</dbReference>
<keyword evidence="7" id="KW-0067">ATP-binding</keyword>
<dbReference type="InterPro" id="IPR013760">
    <property type="entry name" value="Topo_IIA-like_dom_sf"/>
</dbReference>
<dbReference type="InterPro" id="IPR002288">
    <property type="entry name" value="DNA_gyrase_B_C"/>
</dbReference>
<dbReference type="PRINTS" id="PR01159">
    <property type="entry name" value="DNAGYRASEB"/>
</dbReference>
<keyword evidence="10" id="KW-0238">DNA-binding</keyword>
<dbReference type="Pfam" id="PF02518">
    <property type="entry name" value="HATPase_c"/>
    <property type="match status" value="1"/>
</dbReference>
<comment type="catalytic activity">
    <reaction evidence="1">
        <text>ATP-dependent breakage, passage and rejoining of double-stranded DNA.</text>
        <dbReference type="EC" id="5.6.2.2"/>
    </reaction>
</comment>
<dbReference type="CDD" id="cd16928">
    <property type="entry name" value="HATPase_GyrB-like"/>
    <property type="match status" value="1"/>
</dbReference>
<dbReference type="PANTHER" id="PTHR45866:SF1">
    <property type="entry name" value="DNA GYRASE SUBUNIT B, MITOCHONDRIAL"/>
    <property type="match status" value="1"/>
</dbReference>
<evidence type="ECO:0000256" key="6">
    <source>
        <dbReference type="ARBA" id="ARBA00022741"/>
    </source>
</evidence>
<name>A0AA96GAP5_9BACT</name>
<dbReference type="SMART" id="SM00387">
    <property type="entry name" value="HATPase_c"/>
    <property type="match status" value="1"/>
</dbReference>
<evidence type="ECO:0000256" key="1">
    <source>
        <dbReference type="ARBA" id="ARBA00000185"/>
    </source>
</evidence>
<dbReference type="SUPFAM" id="SSF54211">
    <property type="entry name" value="Ribosomal protein S5 domain 2-like"/>
    <property type="match status" value="1"/>
</dbReference>
<evidence type="ECO:0000256" key="3">
    <source>
        <dbReference type="ARBA" id="ARBA00010708"/>
    </source>
</evidence>
<evidence type="ECO:0000256" key="4">
    <source>
        <dbReference type="ARBA" id="ARBA00012895"/>
    </source>
</evidence>
<keyword evidence="5" id="KW-0479">Metal-binding</keyword>
<keyword evidence="9" id="KW-0799">Topoisomerase</keyword>
<comment type="cofactor">
    <cofactor evidence="2">
        <name>Mg(2+)</name>
        <dbReference type="ChEBI" id="CHEBI:18420"/>
    </cofactor>
</comment>
<evidence type="ECO:0000259" key="12">
    <source>
        <dbReference type="PROSITE" id="PS50880"/>
    </source>
</evidence>
<dbReference type="InterPro" id="IPR013506">
    <property type="entry name" value="Topo_IIA_bsu_dom2"/>
</dbReference>
<dbReference type="InterPro" id="IPR020568">
    <property type="entry name" value="Ribosomal_Su5_D2-typ_SF"/>
</dbReference>
<dbReference type="Pfam" id="PF00986">
    <property type="entry name" value="DNA_gyraseB_C"/>
    <property type="match status" value="1"/>
</dbReference>
<dbReference type="Pfam" id="PF01751">
    <property type="entry name" value="Toprim"/>
    <property type="match status" value="1"/>
</dbReference>
<proteinExistence type="inferred from homology"/>
<comment type="similarity">
    <text evidence="3">Belongs to the type II topoisomerase GyrB family.</text>
</comment>
<sequence length="647" mass="71584">MGKTYDASDIVVLEGIEPVRRRPAMYIGGTDKTGLHHLVWEILDNAIDEVINGYASHIIVELDKSREGLRITDNGRGIPVDKHPKHKKSALEIIMTTLHAGGKFDTGSYIHSGGLHGVGASVVNALSRHLEVQVKRDGKEWEQTYQAGVPQGPVKALGNARGTGTSVYFRPDPKIFGKTIQFDPAVLQDTLDAKAYLHKGLKLTFKDGTTGETHLFHHEQGIQEYLRKLVADRGRKTTVDFVFYLERQFKNGASGPEGGAQALKMEVALQWTDEPAEFVKSYVNGVATPNGGTHEMGLRGGIVKAARNYIDTHNLTPKGLSLQAEDIREGMAAVLSVLVLHPQFQGQTKERLNNPEVQAQVDNLVRPALETYLNENQSIAETLVGRMILAARAREASREASKAVMRKSAVSHRLNLPGKLADCQSTDPTISELFIVEGDSAGGTAKQGRDLKNQAILPIRGKVLNTEELTLAKVVENKELADVVKVLGCGVGKDFDLKKLRYHKIILLMDADIDGYHISTLLLTFFFRHMPDLIRQGHVYIAQPPLYRIEIGKEVHWAGTDEEKERIVAGARSNANPTISRFKGLGEMFPQQLKVTTLHPATRRLLKVELLDELQTDRTFQDLMGKRTEARYEFLMANAGLADNLDV</sequence>
<evidence type="ECO:0000256" key="11">
    <source>
        <dbReference type="ARBA" id="ARBA00023235"/>
    </source>
</evidence>
<dbReference type="PRINTS" id="PR00418">
    <property type="entry name" value="TPI2FAMILY"/>
</dbReference>
<reference evidence="13 14" key="1">
    <citation type="submission" date="2023-01" db="EMBL/GenBank/DDBJ databases">
        <title>Cultivation and genomic characterization of new, ubiquitous marine nitrite-oxidizing bacteria from the Nitrospirales.</title>
        <authorList>
            <person name="Mueller A.J."/>
            <person name="Daebeler A."/>
            <person name="Herbold C.W."/>
            <person name="Kirkegaard R.H."/>
            <person name="Daims H."/>
        </authorList>
    </citation>
    <scope>NUCLEOTIDE SEQUENCE [LARGE SCALE GENOMIC DNA]</scope>
    <source>
        <strain evidence="13 14">VA</strain>
    </source>
</reference>
<dbReference type="InterPro" id="IPR006171">
    <property type="entry name" value="TOPRIM_dom"/>
</dbReference>
<evidence type="ECO:0000256" key="8">
    <source>
        <dbReference type="ARBA" id="ARBA00022842"/>
    </source>
</evidence>
<dbReference type="SUPFAM" id="SSF55874">
    <property type="entry name" value="ATPase domain of HSP90 chaperone/DNA topoisomerase II/histidine kinase"/>
    <property type="match status" value="1"/>
</dbReference>
<gene>
    <name evidence="13" type="ORF">PP769_02040</name>
</gene>
<dbReference type="CDD" id="cd00822">
    <property type="entry name" value="TopoII_Trans_DNA_gyrase"/>
    <property type="match status" value="1"/>
</dbReference>
<dbReference type="KEGG" id="nall:PP769_02040"/>
<dbReference type="SUPFAM" id="SSF56719">
    <property type="entry name" value="Type II DNA topoisomerase"/>
    <property type="match status" value="1"/>
</dbReference>
<dbReference type="GO" id="GO:0003677">
    <property type="term" value="F:DNA binding"/>
    <property type="evidence" value="ECO:0007669"/>
    <property type="project" value="UniProtKB-KW"/>
</dbReference>
<dbReference type="PROSITE" id="PS00177">
    <property type="entry name" value="TOPOISOMERASE_II"/>
    <property type="match status" value="1"/>
</dbReference>